<feature type="region of interest" description="Disordered" evidence="4">
    <location>
        <begin position="52"/>
        <end position="102"/>
    </location>
</feature>
<dbReference type="FunFam" id="1.10.10.10:FF:000019">
    <property type="entry name" value="Crp/Fnr family transcriptional regulator"/>
    <property type="match status" value="1"/>
</dbReference>
<dbReference type="KEGG" id="rmar:GBA65_07895"/>
<evidence type="ECO:0000256" key="3">
    <source>
        <dbReference type="ARBA" id="ARBA00023163"/>
    </source>
</evidence>
<dbReference type="InterPro" id="IPR036390">
    <property type="entry name" value="WH_DNA-bd_sf"/>
</dbReference>
<dbReference type="EMBL" id="CP045121">
    <property type="protein sequence ID" value="QIN78459.1"/>
    <property type="molecule type" value="Genomic_DNA"/>
</dbReference>
<feature type="domain" description="HTH crp-type" evidence="6">
    <location>
        <begin position="210"/>
        <end position="287"/>
    </location>
</feature>
<dbReference type="Gene3D" id="1.10.10.10">
    <property type="entry name" value="Winged helix-like DNA-binding domain superfamily/Winged helix DNA-binding domain"/>
    <property type="match status" value="1"/>
</dbReference>
<dbReference type="PRINTS" id="PR00034">
    <property type="entry name" value="HTHCRP"/>
</dbReference>
<dbReference type="InterPro" id="IPR018490">
    <property type="entry name" value="cNMP-bd_dom_sf"/>
</dbReference>
<keyword evidence="1" id="KW-0805">Transcription regulation</keyword>
<accession>A0A6G8PW73</accession>
<sequence>MERFANKLVSSLPGLIFRGASEVHNRPAVATVLYAAALAGVMASPFGRGRGSLRAGGRKGGAVPRAPPPRAPRSRTDLLAPRDREGGPQGGRARLSSRRRGLHSGDPADSLFFLLSGVVRTYRIYGADAKEATTALLKDAGVFGVLDLTAEGGSHEEFAEAVTDARVAIVRKAALAWLVRRKPEVALSLFSAFSERVRQTDEVLGSLLQREVAGRLAALLLSLRGKFGEEGEGDEIGTVTIGLRLTHQQLASMIASTREAVSKAMTDLRREGLIEVRGRMIVLVDLPGLAERAEGGPGA</sequence>
<keyword evidence="8" id="KW-1185">Reference proteome</keyword>
<dbReference type="Pfam" id="PF00027">
    <property type="entry name" value="cNMP_binding"/>
    <property type="match status" value="1"/>
</dbReference>
<evidence type="ECO:0000259" key="6">
    <source>
        <dbReference type="PROSITE" id="PS51063"/>
    </source>
</evidence>
<evidence type="ECO:0000256" key="1">
    <source>
        <dbReference type="ARBA" id="ARBA00023015"/>
    </source>
</evidence>
<evidence type="ECO:0000313" key="8">
    <source>
        <dbReference type="Proteomes" id="UP000502706"/>
    </source>
</evidence>
<protein>
    <submittedName>
        <fullName evidence="7">Helix-turn-helix domain-containing protein</fullName>
    </submittedName>
</protein>
<dbReference type="Pfam" id="PF13545">
    <property type="entry name" value="HTH_Crp_2"/>
    <property type="match status" value="1"/>
</dbReference>
<dbReference type="PROSITE" id="PS50042">
    <property type="entry name" value="CNMP_BINDING_3"/>
    <property type="match status" value="1"/>
</dbReference>
<feature type="compositionally biased region" description="Basic and acidic residues" evidence="4">
    <location>
        <begin position="74"/>
        <end position="86"/>
    </location>
</feature>
<dbReference type="Proteomes" id="UP000502706">
    <property type="component" value="Chromosome"/>
</dbReference>
<evidence type="ECO:0000313" key="7">
    <source>
        <dbReference type="EMBL" id="QIN78459.1"/>
    </source>
</evidence>
<feature type="domain" description="Cyclic nucleotide-binding" evidence="5">
    <location>
        <begin position="102"/>
        <end position="196"/>
    </location>
</feature>
<proteinExistence type="predicted"/>
<keyword evidence="2" id="KW-0238">DNA-binding</keyword>
<dbReference type="PROSITE" id="PS51063">
    <property type="entry name" value="HTH_CRP_2"/>
    <property type="match status" value="1"/>
</dbReference>
<evidence type="ECO:0000259" key="5">
    <source>
        <dbReference type="PROSITE" id="PS50042"/>
    </source>
</evidence>
<dbReference type="InterPro" id="IPR014710">
    <property type="entry name" value="RmlC-like_jellyroll"/>
</dbReference>
<dbReference type="GO" id="GO:0003677">
    <property type="term" value="F:DNA binding"/>
    <property type="evidence" value="ECO:0007669"/>
    <property type="project" value="UniProtKB-KW"/>
</dbReference>
<evidence type="ECO:0000256" key="4">
    <source>
        <dbReference type="SAM" id="MobiDB-lite"/>
    </source>
</evidence>
<reference evidence="7 8" key="1">
    <citation type="submission" date="2019-10" db="EMBL/GenBank/DDBJ databases">
        <title>Rubrobacter sp nov SCSIO 52915 isolated from a deep-sea sediment in the South China Sea.</title>
        <authorList>
            <person name="Chen R.W."/>
        </authorList>
    </citation>
    <scope>NUCLEOTIDE SEQUENCE [LARGE SCALE GENOMIC DNA]</scope>
    <source>
        <strain evidence="7 8">SCSIO 52915</strain>
    </source>
</reference>
<dbReference type="Gene3D" id="2.60.120.10">
    <property type="entry name" value="Jelly Rolls"/>
    <property type="match status" value="1"/>
</dbReference>
<dbReference type="PANTHER" id="PTHR24567:SF74">
    <property type="entry name" value="HTH-TYPE TRANSCRIPTIONAL REGULATOR ARCR"/>
    <property type="match status" value="1"/>
</dbReference>
<gene>
    <name evidence="7" type="ORF">GBA65_07895</name>
</gene>
<dbReference type="SMART" id="SM00419">
    <property type="entry name" value="HTH_CRP"/>
    <property type="match status" value="1"/>
</dbReference>
<dbReference type="GO" id="GO:0005829">
    <property type="term" value="C:cytosol"/>
    <property type="evidence" value="ECO:0007669"/>
    <property type="project" value="TreeGrafter"/>
</dbReference>
<dbReference type="SUPFAM" id="SSF46785">
    <property type="entry name" value="Winged helix' DNA-binding domain"/>
    <property type="match status" value="1"/>
</dbReference>
<organism evidence="7 8">
    <name type="scientific">Rubrobacter marinus</name>
    <dbReference type="NCBI Taxonomy" id="2653852"/>
    <lineage>
        <taxon>Bacteria</taxon>
        <taxon>Bacillati</taxon>
        <taxon>Actinomycetota</taxon>
        <taxon>Rubrobacteria</taxon>
        <taxon>Rubrobacterales</taxon>
        <taxon>Rubrobacteraceae</taxon>
        <taxon>Rubrobacter</taxon>
    </lineage>
</organism>
<dbReference type="InterPro" id="IPR012318">
    <property type="entry name" value="HTH_CRP"/>
</dbReference>
<evidence type="ECO:0000256" key="2">
    <source>
        <dbReference type="ARBA" id="ARBA00023125"/>
    </source>
</evidence>
<name>A0A6G8PW73_9ACTN</name>
<dbReference type="InterPro" id="IPR050397">
    <property type="entry name" value="Env_Response_Regulators"/>
</dbReference>
<dbReference type="InterPro" id="IPR000595">
    <property type="entry name" value="cNMP-bd_dom"/>
</dbReference>
<dbReference type="InterPro" id="IPR036388">
    <property type="entry name" value="WH-like_DNA-bd_sf"/>
</dbReference>
<dbReference type="SUPFAM" id="SSF51206">
    <property type="entry name" value="cAMP-binding domain-like"/>
    <property type="match status" value="1"/>
</dbReference>
<dbReference type="GO" id="GO:0003700">
    <property type="term" value="F:DNA-binding transcription factor activity"/>
    <property type="evidence" value="ECO:0007669"/>
    <property type="project" value="TreeGrafter"/>
</dbReference>
<dbReference type="AlphaFoldDB" id="A0A6G8PW73"/>
<keyword evidence="3" id="KW-0804">Transcription</keyword>
<dbReference type="PANTHER" id="PTHR24567">
    <property type="entry name" value="CRP FAMILY TRANSCRIPTIONAL REGULATORY PROTEIN"/>
    <property type="match status" value="1"/>
</dbReference>
<dbReference type="CDD" id="cd00038">
    <property type="entry name" value="CAP_ED"/>
    <property type="match status" value="1"/>
</dbReference>